<dbReference type="InterPro" id="IPR023087">
    <property type="entry name" value="Flg_Motor_Flig_C"/>
</dbReference>
<evidence type="ECO:0000256" key="4">
    <source>
        <dbReference type="ARBA" id="ARBA00021870"/>
    </source>
</evidence>
<dbReference type="InterPro" id="IPR032779">
    <property type="entry name" value="FliG_M"/>
</dbReference>
<dbReference type="SUPFAM" id="SSF48029">
    <property type="entry name" value="FliG"/>
    <property type="match status" value="2"/>
</dbReference>
<evidence type="ECO:0000256" key="8">
    <source>
        <dbReference type="ARBA" id="ARBA00023136"/>
    </source>
</evidence>
<dbReference type="Proteomes" id="UP000236728">
    <property type="component" value="Unassembled WGS sequence"/>
</dbReference>
<keyword evidence="9" id="KW-0975">Bacterial flagellum</keyword>
<dbReference type="EMBL" id="FNVA01000001">
    <property type="protein sequence ID" value="SEF62538.1"/>
    <property type="molecule type" value="Genomic_DNA"/>
</dbReference>
<evidence type="ECO:0000256" key="2">
    <source>
        <dbReference type="ARBA" id="ARBA00004413"/>
    </source>
</evidence>
<evidence type="ECO:0000259" key="10">
    <source>
        <dbReference type="Pfam" id="PF01706"/>
    </source>
</evidence>
<evidence type="ECO:0000259" key="11">
    <source>
        <dbReference type="Pfam" id="PF14841"/>
    </source>
</evidence>
<reference evidence="13 14" key="1">
    <citation type="submission" date="2016-10" db="EMBL/GenBank/DDBJ databases">
        <authorList>
            <person name="de Groot N.N."/>
        </authorList>
    </citation>
    <scope>NUCLEOTIDE SEQUENCE [LARGE SCALE GENOMIC DNA]</scope>
    <source>
        <strain evidence="13 14">DSM 22489</strain>
    </source>
</reference>
<evidence type="ECO:0000256" key="7">
    <source>
        <dbReference type="ARBA" id="ARBA00022779"/>
    </source>
</evidence>
<dbReference type="Pfam" id="PF14842">
    <property type="entry name" value="FliG_N"/>
    <property type="match status" value="1"/>
</dbReference>
<dbReference type="Gene3D" id="1.10.220.30">
    <property type="match status" value="3"/>
</dbReference>
<evidence type="ECO:0000259" key="12">
    <source>
        <dbReference type="Pfam" id="PF14842"/>
    </source>
</evidence>
<dbReference type="InterPro" id="IPR000090">
    <property type="entry name" value="Flg_Motor_Flig"/>
</dbReference>
<feature type="domain" description="Flagellar motor switch protein FliG C-terminal" evidence="10">
    <location>
        <begin position="222"/>
        <end position="329"/>
    </location>
</feature>
<organism evidence="13 14">
    <name type="scientific">Bryocella elongata</name>
    <dbReference type="NCBI Taxonomy" id="863522"/>
    <lineage>
        <taxon>Bacteria</taxon>
        <taxon>Pseudomonadati</taxon>
        <taxon>Acidobacteriota</taxon>
        <taxon>Terriglobia</taxon>
        <taxon>Terriglobales</taxon>
        <taxon>Acidobacteriaceae</taxon>
        <taxon>Bryocella</taxon>
    </lineage>
</organism>
<keyword evidence="6" id="KW-0145">Chemotaxis</keyword>
<dbReference type="GO" id="GO:0071973">
    <property type="term" value="P:bacterial-type flagellum-dependent cell motility"/>
    <property type="evidence" value="ECO:0007669"/>
    <property type="project" value="InterPro"/>
</dbReference>
<dbReference type="NCBIfam" id="TIGR00207">
    <property type="entry name" value="fliG"/>
    <property type="match status" value="1"/>
</dbReference>
<gene>
    <name evidence="13" type="ORF">SAMN05421819_0623</name>
</gene>
<evidence type="ECO:0000256" key="1">
    <source>
        <dbReference type="ARBA" id="ARBA00004117"/>
    </source>
</evidence>
<dbReference type="Pfam" id="PF01706">
    <property type="entry name" value="FliG_C"/>
    <property type="match status" value="1"/>
</dbReference>
<evidence type="ECO:0000313" key="14">
    <source>
        <dbReference type="Proteomes" id="UP000236728"/>
    </source>
</evidence>
<name>A0A1H5TK30_9BACT</name>
<dbReference type="GO" id="GO:0003774">
    <property type="term" value="F:cytoskeletal motor activity"/>
    <property type="evidence" value="ECO:0007669"/>
    <property type="project" value="InterPro"/>
</dbReference>
<dbReference type="GO" id="GO:0005886">
    <property type="term" value="C:plasma membrane"/>
    <property type="evidence" value="ECO:0007669"/>
    <property type="project" value="UniProtKB-SubCell"/>
</dbReference>
<keyword evidence="8" id="KW-0472">Membrane</keyword>
<dbReference type="Pfam" id="PF14841">
    <property type="entry name" value="FliG_M"/>
    <property type="match status" value="1"/>
</dbReference>
<dbReference type="OrthoDB" id="9780302at2"/>
<keyword evidence="13" id="KW-0966">Cell projection</keyword>
<accession>A0A1H5TK30</accession>
<dbReference type="AlphaFoldDB" id="A0A1H5TK30"/>
<dbReference type="PIRSF" id="PIRSF003161">
    <property type="entry name" value="FliG"/>
    <property type="match status" value="1"/>
</dbReference>
<comment type="subcellular location">
    <subcellularLocation>
        <location evidence="1">Bacterial flagellum basal body</location>
    </subcellularLocation>
    <subcellularLocation>
        <location evidence="2">Cell membrane</location>
        <topology evidence="2">Peripheral membrane protein</topology>
        <orientation evidence="2">Cytoplasmic side</orientation>
    </subcellularLocation>
</comment>
<dbReference type="GO" id="GO:0006935">
    <property type="term" value="P:chemotaxis"/>
    <property type="evidence" value="ECO:0007669"/>
    <property type="project" value="UniProtKB-KW"/>
</dbReference>
<evidence type="ECO:0000256" key="9">
    <source>
        <dbReference type="ARBA" id="ARBA00023143"/>
    </source>
</evidence>
<dbReference type="InterPro" id="IPR011002">
    <property type="entry name" value="FliG_a-hlx"/>
</dbReference>
<evidence type="ECO:0000256" key="6">
    <source>
        <dbReference type="ARBA" id="ARBA00022500"/>
    </source>
</evidence>
<keyword evidence="13" id="KW-0282">Flagellum</keyword>
<evidence type="ECO:0000256" key="3">
    <source>
        <dbReference type="ARBA" id="ARBA00010299"/>
    </source>
</evidence>
<keyword evidence="5" id="KW-1003">Cell membrane</keyword>
<dbReference type="GO" id="GO:0009425">
    <property type="term" value="C:bacterial-type flagellum basal body"/>
    <property type="evidence" value="ECO:0007669"/>
    <property type="project" value="UniProtKB-SubCell"/>
</dbReference>
<dbReference type="PRINTS" id="PR00954">
    <property type="entry name" value="FLGMOTORFLIG"/>
</dbReference>
<evidence type="ECO:0000313" key="13">
    <source>
        <dbReference type="EMBL" id="SEF62538.1"/>
    </source>
</evidence>
<dbReference type="RefSeq" id="WP_103931528.1">
    <property type="nucleotide sequence ID" value="NZ_FNVA01000001.1"/>
</dbReference>
<proteinExistence type="inferred from homology"/>
<protein>
    <recommendedName>
        <fullName evidence="4">Flagellar motor switch protein FliG</fullName>
    </recommendedName>
</protein>
<dbReference type="PANTHER" id="PTHR30534:SF0">
    <property type="entry name" value="FLAGELLAR MOTOR SWITCH PROTEIN FLIG"/>
    <property type="match status" value="1"/>
</dbReference>
<feature type="domain" description="Flagellar motor switch protein FliG middle" evidence="11">
    <location>
        <begin position="120"/>
        <end position="194"/>
    </location>
</feature>
<keyword evidence="7" id="KW-0283">Flagellar rotation</keyword>
<keyword evidence="14" id="KW-1185">Reference proteome</keyword>
<sequence>MNGLVDISGLRGVRKAAILLSVLGEEPAAAILASLNEEEIQQVADEVAGLGRIPGEVSLQVFEEYQRMTQAQDFMQQGGRDLARRLLIKAMGEEEAETMLEKLDRAREVTPLEALQRADPQKLAKFLEGEHPQAVALILGQIGDKQASALLMSLSPMVRSEAIKRLAALKRFSPEMAARVSTALSHRLKTVTEQGRRAYSGFQSVADIMNCVDSSVAQEILENIEAEEPQLAISIRDLMFTFNDLLQVEEGQIRELMGAVDKKMLAAALKGCSEDLKNHFFRTMSSRAVEMLKEDIDSLGPMRSKEVVKAQSDIVAIARQLEAEGKMVLKGEGSDEYVV</sequence>
<keyword evidence="13" id="KW-0969">Cilium</keyword>
<evidence type="ECO:0000256" key="5">
    <source>
        <dbReference type="ARBA" id="ARBA00022475"/>
    </source>
</evidence>
<comment type="similarity">
    <text evidence="3">Belongs to the FliG family.</text>
</comment>
<dbReference type="PANTHER" id="PTHR30534">
    <property type="entry name" value="FLAGELLAR MOTOR SWITCH PROTEIN FLIG"/>
    <property type="match status" value="1"/>
</dbReference>
<dbReference type="InterPro" id="IPR028263">
    <property type="entry name" value="FliG_N"/>
</dbReference>
<feature type="domain" description="Flagellar motor switch protein FliG N-terminal" evidence="12">
    <location>
        <begin position="10"/>
        <end position="111"/>
    </location>
</feature>